<dbReference type="InterPro" id="IPR007074">
    <property type="entry name" value="LicD/FKTN/FKRP_NTP_transf"/>
</dbReference>
<dbReference type="AlphaFoldDB" id="A0A948TJX2"/>
<organism evidence="2 3">
    <name type="scientific">Candidatus Paralactobacillus gallistercoris</name>
    <dbReference type="NCBI Taxonomy" id="2838724"/>
    <lineage>
        <taxon>Bacteria</taxon>
        <taxon>Bacillati</taxon>
        <taxon>Bacillota</taxon>
        <taxon>Bacilli</taxon>
        <taxon>Lactobacillales</taxon>
        <taxon>Lactobacillaceae</taxon>
        <taxon>Lactobacillus</taxon>
    </lineage>
</organism>
<sequence>MIISHDQLKKLQQVELQALIKFDQICRKYDIPYTLFGGTLIGAVRHHGFIPWDDDVDVLLTRQNFEKLRRIPAQEWGDDYFYQSHYTDHNYRYSYDKLRVNHTYFGEEALIGTGIKNNGVFVDIFPADKVSKDYRYQLQVIEFMICRLLFMAKYININYRHGFEKKVAQLIRVLFKGISLDKFYQFNEKLIQKYDNSNFKYYCSFDSFNIKNEVYPEKFLTELEYTDFEGHQFLISKHYDAMLKEGYGNYMQLPPKEKQVNKHEVTALKLTKD</sequence>
<feature type="domain" description="LicD/FKTN/FKRP nucleotidyltransferase" evidence="1">
    <location>
        <begin position="26"/>
        <end position="248"/>
    </location>
</feature>
<evidence type="ECO:0000313" key="2">
    <source>
        <dbReference type="EMBL" id="MBU3852013.1"/>
    </source>
</evidence>
<comment type="caution">
    <text evidence="2">The sequence shown here is derived from an EMBL/GenBank/DDBJ whole genome shotgun (WGS) entry which is preliminary data.</text>
</comment>
<dbReference type="EMBL" id="JAHLFS010000058">
    <property type="protein sequence ID" value="MBU3852013.1"/>
    <property type="molecule type" value="Genomic_DNA"/>
</dbReference>
<evidence type="ECO:0000259" key="1">
    <source>
        <dbReference type="Pfam" id="PF04991"/>
    </source>
</evidence>
<reference evidence="2" key="1">
    <citation type="journal article" date="2021" name="PeerJ">
        <title>Extensive microbial diversity within the chicken gut microbiome revealed by metagenomics and culture.</title>
        <authorList>
            <person name="Gilroy R."/>
            <person name="Ravi A."/>
            <person name="Getino M."/>
            <person name="Pursley I."/>
            <person name="Horton D.L."/>
            <person name="Alikhan N.F."/>
            <person name="Baker D."/>
            <person name="Gharbi K."/>
            <person name="Hall N."/>
            <person name="Watson M."/>
            <person name="Adriaenssens E.M."/>
            <person name="Foster-Nyarko E."/>
            <person name="Jarju S."/>
            <person name="Secka A."/>
            <person name="Antonio M."/>
            <person name="Oren A."/>
            <person name="Chaudhuri R.R."/>
            <person name="La Ragione R."/>
            <person name="Hildebrand F."/>
            <person name="Pallen M.J."/>
        </authorList>
    </citation>
    <scope>NUCLEOTIDE SEQUENCE</scope>
    <source>
        <strain evidence="2">F6-6636</strain>
    </source>
</reference>
<dbReference type="PANTHER" id="PTHR43404:SF2">
    <property type="entry name" value="LIPOPOLYSACCHARIDE CHOLINEPHOSPHOTRANSFERASE LICD"/>
    <property type="match status" value="1"/>
</dbReference>
<protein>
    <submittedName>
        <fullName evidence="2">LicD family protein</fullName>
    </submittedName>
</protein>
<gene>
    <name evidence="2" type="ORF">H9901_04875</name>
</gene>
<dbReference type="Proteomes" id="UP000777303">
    <property type="component" value="Unassembled WGS sequence"/>
</dbReference>
<dbReference type="InterPro" id="IPR052942">
    <property type="entry name" value="LPS_cholinephosphotransferase"/>
</dbReference>
<evidence type="ECO:0000313" key="3">
    <source>
        <dbReference type="Proteomes" id="UP000777303"/>
    </source>
</evidence>
<proteinExistence type="predicted"/>
<accession>A0A948TJX2</accession>
<dbReference type="GO" id="GO:0009100">
    <property type="term" value="P:glycoprotein metabolic process"/>
    <property type="evidence" value="ECO:0007669"/>
    <property type="project" value="UniProtKB-ARBA"/>
</dbReference>
<name>A0A948TJX2_9LACO</name>
<dbReference type="Pfam" id="PF04991">
    <property type="entry name" value="LicD"/>
    <property type="match status" value="1"/>
</dbReference>
<dbReference type="PANTHER" id="PTHR43404">
    <property type="entry name" value="LIPOPOLYSACCHARIDE CHOLINEPHOSPHOTRANSFERASE LICD"/>
    <property type="match status" value="1"/>
</dbReference>
<reference evidence="2" key="2">
    <citation type="submission" date="2021-04" db="EMBL/GenBank/DDBJ databases">
        <authorList>
            <person name="Gilroy R."/>
        </authorList>
    </citation>
    <scope>NUCLEOTIDE SEQUENCE</scope>
    <source>
        <strain evidence="2">F6-6636</strain>
    </source>
</reference>